<gene>
    <name evidence="1" type="ORF">PRZ48_003609</name>
</gene>
<keyword evidence="2" id="KW-1185">Reference proteome</keyword>
<evidence type="ECO:0000313" key="1">
    <source>
        <dbReference type="EMBL" id="KAK4505644.1"/>
    </source>
</evidence>
<evidence type="ECO:0000313" key="2">
    <source>
        <dbReference type="Proteomes" id="UP001305779"/>
    </source>
</evidence>
<comment type="caution">
    <text evidence="1">The sequence shown here is derived from an EMBL/GenBank/DDBJ whole genome shotgun (WGS) entry which is preliminary data.</text>
</comment>
<protein>
    <submittedName>
        <fullName evidence="1">Uncharacterized protein</fullName>
    </submittedName>
</protein>
<sequence length="197" mass="22832">MSCDAHTDPRIHGAELIQTLTKESADSTVNDDYLFPDNDNDFATLILAVAAKRIPERMANGHTTVRETIQHWNSYTIYWYERFKGRRFDRQVSNFATRSQELLAKFNEDELLTTDPFEREALTAWDVLYLIEEDCKRYFSGGVNAGPDGQGDTEDESEMLFEQFDRASRQPRLMNLHHLAWCIAFQCGIRPGSMFYN</sequence>
<proteinExistence type="predicted"/>
<organism evidence="1 2">
    <name type="scientific">Zasmidium cellare</name>
    <name type="common">Wine cellar mold</name>
    <name type="synonym">Racodium cellare</name>
    <dbReference type="NCBI Taxonomy" id="395010"/>
    <lineage>
        <taxon>Eukaryota</taxon>
        <taxon>Fungi</taxon>
        <taxon>Dikarya</taxon>
        <taxon>Ascomycota</taxon>
        <taxon>Pezizomycotina</taxon>
        <taxon>Dothideomycetes</taxon>
        <taxon>Dothideomycetidae</taxon>
        <taxon>Mycosphaerellales</taxon>
        <taxon>Mycosphaerellaceae</taxon>
        <taxon>Zasmidium</taxon>
    </lineage>
</organism>
<dbReference type="EMBL" id="JAXOVC010000002">
    <property type="protein sequence ID" value="KAK4505644.1"/>
    <property type="molecule type" value="Genomic_DNA"/>
</dbReference>
<name>A0ABR0EVJ3_ZASCE</name>
<accession>A0ABR0EVJ3</accession>
<dbReference type="Proteomes" id="UP001305779">
    <property type="component" value="Unassembled WGS sequence"/>
</dbReference>
<reference evidence="1 2" key="1">
    <citation type="journal article" date="2023" name="G3 (Bethesda)">
        <title>A chromosome-level genome assembly of Zasmidium syzygii isolated from banana leaves.</title>
        <authorList>
            <person name="van Westerhoven A.C."/>
            <person name="Mehrabi R."/>
            <person name="Talebi R."/>
            <person name="Steentjes M.B.F."/>
            <person name="Corcolon B."/>
            <person name="Chong P.A."/>
            <person name="Kema G.H.J."/>
            <person name="Seidl M.F."/>
        </authorList>
    </citation>
    <scope>NUCLEOTIDE SEQUENCE [LARGE SCALE GENOMIC DNA]</scope>
    <source>
        <strain evidence="1 2">P124</strain>
    </source>
</reference>